<dbReference type="AlphaFoldDB" id="A0A4P6Q691"/>
<dbReference type="HAMAP" id="MF_01334">
    <property type="entry name" value="Ribosomal_bL25_CTC"/>
    <property type="match status" value="1"/>
</dbReference>
<dbReference type="InterPro" id="IPR020056">
    <property type="entry name" value="Rbsml_bL25/Gln-tRNA_synth_N"/>
</dbReference>
<comment type="subunit">
    <text evidence="5">Part of the 50S ribosomal subunit; part of the 5S rRNA/L5/L18/L25 subcomplex. Contacts the 5S rRNA. Binds to the 5S rRNA independently of L5 and L18.</text>
</comment>
<keyword evidence="10" id="KW-1185">Reference proteome</keyword>
<comment type="function">
    <text evidence="5">This is one of the proteins that binds to the 5S RNA in the ribosome where it forms part of the central protuberance.</text>
</comment>
<dbReference type="RefSeq" id="WP_131100146.1">
    <property type="nucleotide sequence ID" value="NZ_CP036455.1"/>
</dbReference>
<reference evidence="9 10" key="1">
    <citation type="submission" date="2019-02" db="EMBL/GenBank/DDBJ databases">
        <authorList>
            <person name="Khodamoradi S."/>
            <person name="Hahnke R.L."/>
            <person name="Kaempfer P."/>
            <person name="Schumann P."/>
            <person name="Rohde M."/>
            <person name="Steinert M."/>
            <person name="Luzhetskyy A."/>
            <person name="Wink J."/>
            <person name="Ruckert C."/>
        </authorList>
    </citation>
    <scope>NUCLEOTIDE SEQUENCE [LARGE SCALE GENOMIC DNA]</scope>
    <source>
        <strain evidence="9 10">M2</strain>
    </source>
</reference>
<dbReference type="PANTHER" id="PTHR33284:SF1">
    <property type="entry name" value="RIBOSOMAL PROTEIN L25_GLN-TRNA SYNTHETASE, ANTI-CODON-BINDING DOMAIN-CONTAINING PROTEIN"/>
    <property type="match status" value="1"/>
</dbReference>
<feature type="region of interest" description="Disordered" evidence="6">
    <location>
        <begin position="195"/>
        <end position="225"/>
    </location>
</feature>
<keyword evidence="1 5" id="KW-0699">rRNA-binding</keyword>
<proteinExistence type="inferred from homology"/>
<feature type="domain" description="Large ribosomal subunit protein bL25 L25" evidence="7">
    <location>
        <begin position="6"/>
        <end position="91"/>
    </location>
</feature>
<protein>
    <recommendedName>
        <fullName evidence="5">Large ribosomal subunit protein bL25</fullName>
    </recommendedName>
    <alternativeName>
        <fullName evidence="5">General stress protein CTC</fullName>
    </alternativeName>
</protein>
<evidence type="ECO:0000256" key="4">
    <source>
        <dbReference type="ARBA" id="ARBA00023274"/>
    </source>
</evidence>
<evidence type="ECO:0000313" key="10">
    <source>
        <dbReference type="Proteomes" id="UP000292235"/>
    </source>
</evidence>
<dbReference type="InterPro" id="IPR020930">
    <property type="entry name" value="Ribosomal_uL5_bac-type"/>
</dbReference>
<dbReference type="OrthoDB" id="5242980at2"/>
<dbReference type="EMBL" id="CP036455">
    <property type="protein sequence ID" value="QBI55830.1"/>
    <property type="molecule type" value="Genomic_DNA"/>
</dbReference>
<dbReference type="InterPro" id="IPR037121">
    <property type="entry name" value="Ribosomal_bL25_C"/>
</dbReference>
<evidence type="ECO:0000259" key="7">
    <source>
        <dbReference type="Pfam" id="PF01386"/>
    </source>
</evidence>
<dbReference type="GO" id="GO:0022625">
    <property type="term" value="C:cytosolic large ribosomal subunit"/>
    <property type="evidence" value="ECO:0007669"/>
    <property type="project" value="TreeGrafter"/>
</dbReference>
<feature type="compositionally biased region" description="Low complexity" evidence="6">
    <location>
        <begin position="204"/>
        <end position="225"/>
    </location>
</feature>
<keyword evidence="4 5" id="KW-0687">Ribonucleoprotein</keyword>
<comment type="similarity">
    <text evidence="5">Belongs to the bacterial ribosomal protein bL25 family. CTC subfamily.</text>
</comment>
<dbReference type="GO" id="GO:0003735">
    <property type="term" value="F:structural constituent of ribosome"/>
    <property type="evidence" value="ECO:0007669"/>
    <property type="project" value="InterPro"/>
</dbReference>
<evidence type="ECO:0000256" key="3">
    <source>
        <dbReference type="ARBA" id="ARBA00022980"/>
    </source>
</evidence>
<dbReference type="InterPro" id="IPR029751">
    <property type="entry name" value="Ribosomal_L25_dom"/>
</dbReference>
<accession>A0A4P6Q691</accession>
<dbReference type="GO" id="GO:0006412">
    <property type="term" value="P:translation"/>
    <property type="evidence" value="ECO:0007669"/>
    <property type="project" value="UniProtKB-UniRule"/>
</dbReference>
<dbReference type="Pfam" id="PF01386">
    <property type="entry name" value="Ribosomal_L25p"/>
    <property type="match status" value="1"/>
</dbReference>
<dbReference type="NCBIfam" id="TIGR00731">
    <property type="entry name" value="bL25_bact_ctc"/>
    <property type="match status" value="1"/>
</dbReference>
<keyword evidence="2 5" id="KW-0694">RNA-binding</keyword>
<dbReference type="Pfam" id="PF14693">
    <property type="entry name" value="Ribosomal_TL5_C"/>
    <property type="match status" value="1"/>
</dbReference>
<dbReference type="PANTHER" id="PTHR33284">
    <property type="entry name" value="RIBOSOMAL PROTEIN L25/GLN-TRNA SYNTHETASE, ANTI-CODON-BINDING DOMAIN-CONTAINING PROTEIN"/>
    <property type="match status" value="1"/>
</dbReference>
<dbReference type="GO" id="GO:0008097">
    <property type="term" value="F:5S rRNA binding"/>
    <property type="evidence" value="ECO:0007669"/>
    <property type="project" value="InterPro"/>
</dbReference>
<evidence type="ECO:0000256" key="2">
    <source>
        <dbReference type="ARBA" id="ARBA00022884"/>
    </source>
</evidence>
<keyword evidence="3 5" id="KW-0689">Ribosomal protein</keyword>
<dbReference type="InterPro" id="IPR011035">
    <property type="entry name" value="Ribosomal_bL25/Gln-tRNA_synth"/>
</dbReference>
<dbReference type="Gene3D" id="2.40.240.10">
    <property type="entry name" value="Ribosomal Protein L25, Chain P"/>
    <property type="match status" value="1"/>
</dbReference>
<gene>
    <name evidence="5 9" type="primary">rplY</name>
    <name evidence="5" type="synonym">ctc</name>
    <name evidence="9" type="ORF">EKD16_20340</name>
</gene>
<evidence type="ECO:0000256" key="5">
    <source>
        <dbReference type="HAMAP-Rule" id="MF_01334"/>
    </source>
</evidence>
<dbReference type="NCBIfam" id="NF004131">
    <property type="entry name" value="PRK05618.2-1"/>
    <property type="match status" value="1"/>
</dbReference>
<dbReference type="SUPFAM" id="SSF50715">
    <property type="entry name" value="Ribosomal protein L25-like"/>
    <property type="match status" value="1"/>
</dbReference>
<dbReference type="Gene3D" id="2.170.120.20">
    <property type="entry name" value="Ribosomal protein L25, beta domain"/>
    <property type="match status" value="1"/>
</dbReference>
<name>A0A4P6Q691_9ACTN</name>
<feature type="domain" description="Large ribosomal subunit protein bL25 beta" evidence="8">
    <location>
        <begin position="99"/>
        <end position="178"/>
    </location>
</feature>
<dbReference type="InterPro" id="IPR020057">
    <property type="entry name" value="Ribosomal_bL25_b-dom"/>
</dbReference>
<dbReference type="Proteomes" id="UP000292235">
    <property type="component" value="Chromosome"/>
</dbReference>
<evidence type="ECO:0000313" key="9">
    <source>
        <dbReference type="EMBL" id="QBI55830.1"/>
    </source>
</evidence>
<evidence type="ECO:0000256" key="6">
    <source>
        <dbReference type="SAM" id="MobiDB-lite"/>
    </source>
</evidence>
<sequence length="225" mass="23695">MSEVRIAAEPRTEFGKGPARRVRRAGKVPAVLYGHGTDPRHIALPGHDLMLALKTPNVLLRVDGLTGSDNLALPKSVQRDPIKGFLEHVDLLVVKKGEKVTVEISVTLTGEIASGGVLNQELITVEVETEATRIPEGVEYDIEGLGVGAHVTAADLQLPRGTELVSDPETILLTIAPERSEEEVEALETAEADVAAEAAEEAAEGAGQEAEQASGEGESAQTASE</sequence>
<dbReference type="KEGG" id="strr:EKD16_20340"/>
<evidence type="ECO:0000259" key="8">
    <source>
        <dbReference type="Pfam" id="PF14693"/>
    </source>
</evidence>
<organism evidence="9 10">
    <name type="scientific">Streptomonospora litoralis</name>
    <dbReference type="NCBI Taxonomy" id="2498135"/>
    <lineage>
        <taxon>Bacteria</taxon>
        <taxon>Bacillati</taxon>
        <taxon>Actinomycetota</taxon>
        <taxon>Actinomycetes</taxon>
        <taxon>Streptosporangiales</taxon>
        <taxon>Nocardiopsidaceae</taxon>
        <taxon>Streptomonospora</taxon>
    </lineage>
</organism>
<evidence type="ECO:0000256" key="1">
    <source>
        <dbReference type="ARBA" id="ARBA00022730"/>
    </source>
</evidence>
<dbReference type="InterPro" id="IPR001021">
    <property type="entry name" value="Ribosomal_bL25_long"/>
</dbReference>
<dbReference type="CDD" id="cd00495">
    <property type="entry name" value="Ribosomal_L25_TL5_CTC"/>
    <property type="match status" value="1"/>
</dbReference>